<feature type="non-terminal residue" evidence="2">
    <location>
        <position position="149"/>
    </location>
</feature>
<dbReference type="Proteomes" id="UP000727407">
    <property type="component" value="Unassembled WGS sequence"/>
</dbReference>
<dbReference type="Pfam" id="PF13927">
    <property type="entry name" value="Ig_3"/>
    <property type="match status" value="1"/>
</dbReference>
<organism evidence="2 3">
    <name type="scientific">Clarias magur</name>
    <name type="common">Asian catfish</name>
    <name type="synonym">Macropteronotus magur</name>
    <dbReference type="NCBI Taxonomy" id="1594786"/>
    <lineage>
        <taxon>Eukaryota</taxon>
        <taxon>Metazoa</taxon>
        <taxon>Chordata</taxon>
        <taxon>Craniata</taxon>
        <taxon>Vertebrata</taxon>
        <taxon>Euteleostomi</taxon>
        <taxon>Actinopterygii</taxon>
        <taxon>Neopterygii</taxon>
        <taxon>Teleostei</taxon>
        <taxon>Ostariophysi</taxon>
        <taxon>Siluriformes</taxon>
        <taxon>Clariidae</taxon>
        <taxon>Clarias</taxon>
    </lineage>
</organism>
<dbReference type="OrthoDB" id="6077854at2759"/>
<dbReference type="InterPro" id="IPR036179">
    <property type="entry name" value="Ig-like_dom_sf"/>
</dbReference>
<evidence type="ECO:0000313" key="2">
    <source>
        <dbReference type="EMBL" id="KAF5894319.1"/>
    </source>
</evidence>
<name>A0A8J4TNU1_CLAMG</name>
<sequence>MVGEKLKLICNGTNPDPRFIIKWQLNGRQLLHDHNLVGRPDPSTVQVMSVVTLLHVNKSHAGNLTCIVSNKVGTNTATVSLRIAGKMQPTNGNRYYTLLYFITDVFCNYNNYTDTWDKMPKYEIRWKIIEVSDGNNYTYIDPTQLPYNP</sequence>
<keyword evidence="2" id="KW-0675">Receptor</keyword>
<dbReference type="PROSITE" id="PS50835">
    <property type="entry name" value="IG_LIKE"/>
    <property type="match status" value="1"/>
</dbReference>
<evidence type="ECO:0000313" key="3">
    <source>
        <dbReference type="Proteomes" id="UP000727407"/>
    </source>
</evidence>
<keyword evidence="3" id="KW-1185">Reference proteome</keyword>
<gene>
    <name evidence="2" type="primary">mcsf1R2b</name>
    <name evidence="2" type="ORF">DAT39_015976</name>
</gene>
<comment type="caution">
    <text evidence="2">The sequence shown here is derived from an EMBL/GenBank/DDBJ whole genome shotgun (WGS) entry which is preliminary data.</text>
</comment>
<proteinExistence type="predicted"/>
<dbReference type="AlphaFoldDB" id="A0A8J4TNU1"/>
<reference evidence="2" key="1">
    <citation type="submission" date="2020-07" db="EMBL/GenBank/DDBJ databases">
        <title>Clarias magur genome sequencing, assembly and annotation.</title>
        <authorList>
            <person name="Kushwaha B."/>
            <person name="Kumar R."/>
            <person name="Das P."/>
            <person name="Joshi C.G."/>
            <person name="Kumar D."/>
            <person name="Nagpure N.S."/>
            <person name="Pandey M."/>
            <person name="Agarwal S."/>
            <person name="Srivastava S."/>
            <person name="Singh M."/>
            <person name="Sahoo L."/>
            <person name="Jayasankar P."/>
            <person name="Meher P.K."/>
            <person name="Koringa P.G."/>
            <person name="Iquebal M.A."/>
            <person name="Das S.P."/>
            <person name="Bit A."/>
            <person name="Patnaik S."/>
            <person name="Patel N."/>
            <person name="Shah T.M."/>
            <person name="Hinsu A."/>
            <person name="Jena J.K."/>
        </authorList>
    </citation>
    <scope>NUCLEOTIDE SEQUENCE</scope>
    <source>
        <strain evidence="2">CIFAMagur01</strain>
        <tissue evidence="2">Testis</tissue>
    </source>
</reference>
<feature type="domain" description="Ig-like" evidence="1">
    <location>
        <begin position="1"/>
        <end position="80"/>
    </location>
</feature>
<dbReference type="InterPro" id="IPR007110">
    <property type="entry name" value="Ig-like_dom"/>
</dbReference>
<evidence type="ECO:0000259" key="1">
    <source>
        <dbReference type="PROSITE" id="PS50835"/>
    </source>
</evidence>
<accession>A0A8J4TNU1</accession>
<dbReference type="InterPro" id="IPR013783">
    <property type="entry name" value="Ig-like_fold"/>
</dbReference>
<dbReference type="EMBL" id="QNUK01000380">
    <property type="protein sequence ID" value="KAF5894319.1"/>
    <property type="molecule type" value="Genomic_DNA"/>
</dbReference>
<protein>
    <submittedName>
        <fullName evidence="2">Macrophage colony-stimulating factor 1 receptor 1-like</fullName>
    </submittedName>
</protein>
<dbReference type="SUPFAM" id="SSF48726">
    <property type="entry name" value="Immunoglobulin"/>
    <property type="match status" value="1"/>
</dbReference>
<dbReference type="Gene3D" id="2.60.40.10">
    <property type="entry name" value="Immunoglobulins"/>
    <property type="match status" value="1"/>
</dbReference>